<reference evidence="2 3" key="1">
    <citation type="submission" date="2019-03" db="EMBL/GenBank/DDBJ databases">
        <title>Genomic Encyclopedia of Type Strains, Phase IV (KMG-IV): sequencing the most valuable type-strain genomes for metagenomic binning, comparative biology and taxonomic classification.</title>
        <authorList>
            <person name="Goeker M."/>
        </authorList>
    </citation>
    <scope>NUCLEOTIDE SEQUENCE [LARGE SCALE GENOMIC DNA]</scope>
    <source>
        <strain evidence="2 3">DSM 45934</strain>
    </source>
</reference>
<proteinExistence type="predicted"/>
<organism evidence="2 3">
    <name type="scientific">Actinocrispum wychmicini</name>
    <dbReference type="NCBI Taxonomy" id="1213861"/>
    <lineage>
        <taxon>Bacteria</taxon>
        <taxon>Bacillati</taxon>
        <taxon>Actinomycetota</taxon>
        <taxon>Actinomycetes</taxon>
        <taxon>Pseudonocardiales</taxon>
        <taxon>Pseudonocardiaceae</taxon>
        <taxon>Actinocrispum</taxon>
    </lineage>
</organism>
<dbReference type="Proteomes" id="UP000295680">
    <property type="component" value="Unassembled WGS sequence"/>
</dbReference>
<feature type="compositionally biased region" description="Low complexity" evidence="1">
    <location>
        <begin position="40"/>
        <end position="52"/>
    </location>
</feature>
<comment type="caution">
    <text evidence="2">The sequence shown here is derived from an EMBL/GenBank/DDBJ whole genome shotgun (WGS) entry which is preliminary data.</text>
</comment>
<keyword evidence="3" id="KW-1185">Reference proteome</keyword>
<name>A0A4R2K129_9PSEU</name>
<sequence length="80" mass="8091">MLLAALAVLLAGNIGITELVIGVAILVVAAVIVTVATKPKAAPGYPNQQWQQGPPPGYGPPPQPPGYGPPPGWQGGPPRH</sequence>
<protein>
    <submittedName>
        <fullName evidence="2">Uncharacterized protein</fullName>
    </submittedName>
</protein>
<accession>A0A4R2K129</accession>
<dbReference type="EMBL" id="SLWS01000001">
    <property type="protein sequence ID" value="TCO65387.1"/>
    <property type="molecule type" value="Genomic_DNA"/>
</dbReference>
<evidence type="ECO:0000313" key="3">
    <source>
        <dbReference type="Proteomes" id="UP000295680"/>
    </source>
</evidence>
<evidence type="ECO:0000256" key="1">
    <source>
        <dbReference type="SAM" id="MobiDB-lite"/>
    </source>
</evidence>
<evidence type="ECO:0000313" key="2">
    <source>
        <dbReference type="EMBL" id="TCO65387.1"/>
    </source>
</evidence>
<dbReference type="AlphaFoldDB" id="A0A4R2K129"/>
<feature type="region of interest" description="Disordered" evidence="1">
    <location>
        <begin position="40"/>
        <end position="80"/>
    </location>
</feature>
<gene>
    <name evidence="2" type="ORF">EV192_1011179</name>
</gene>
<feature type="compositionally biased region" description="Pro residues" evidence="1">
    <location>
        <begin position="53"/>
        <end position="72"/>
    </location>
</feature>